<comment type="caution">
    <text evidence="1">The sequence shown here is derived from an EMBL/GenBank/DDBJ whole genome shotgun (WGS) entry which is preliminary data.</text>
</comment>
<evidence type="ECO:0000313" key="1">
    <source>
        <dbReference type="EMBL" id="KAL0943123.1"/>
    </source>
</evidence>
<organism evidence="1 2">
    <name type="scientific">Colletotrichum truncatum</name>
    <name type="common">Anthracnose fungus</name>
    <name type="synonym">Colletotrichum capsici</name>
    <dbReference type="NCBI Taxonomy" id="5467"/>
    <lineage>
        <taxon>Eukaryota</taxon>
        <taxon>Fungi</taxon>
        <taxon>Dikarya</taxon>
        <taxon>Ascomycota</taxon>
        <taxon>Pezizomycotina</taxon>
        <taxon>Sordariomycetes</taxon>
        <taxon>Hypocreomycetidae</taxon>
        <taxon>Glomerellales</taxon>
        <taxon>Glomerellaceae</taxon>
        <taxon>Colletotrichum</taxon>
        <taxon>Colletotrichum truncatum species complex</taxon>
    </lineage>
</organism>
<evidence type="ECO:0000313" key="2">
    <source>
        <dbReference type="Proteomes" id="UP000805649"/>
    </source>
</evidence>
<proteinExistence type="predicted"/>
<protein>
    <submittedName>
        <fullName evidence="1">Uncharacterized protein</fullName>
    </submittedName>
</protein>
<sequence>MCPNERPWSQSEEDQPPMDENTNEADTFDDPTESEIAADTAEQDAFNAFVNTIAELLSLGFSNQQIMRVFAESLENAKEMRNDKDKDDSGSVSL</sequence>
<dbReference type="Proteomes" id="UP000805649">
    <property type="component" value="Unassembled WGS sequence"/>
</dbReference>
<name>A0ACC3ZG76_COLTU</name>
<reference evidence="1 2" key="1">
    <citation type="journal article" date="2020" name="Phytopathology">
        <title>Genome Sequence Resources of Colletotrichum truncatum, C. plurivorum, C. musicola, and C. sojae: Four Species Pathogenic to Soybean (Glycine max).</title>
        <authorList>
            <person name="Rogerio F."/>
            <person name="Boufleur T.R."/>
            <person name="Ciampi-Guillardi M."/>
            <person name="Sukno S.A."/>
            <person name="Thon M.R."/>
            <person name="Massola Junior N.S."/>
            <person name="Baroncelli R."/>
        </authorList>
    </citation>
    <scope>NUCLEOTIDE SEQUENCE [LARGE SCALE GENOMIC DNA]</scope>
    <source>
        <strain evidence="1 2">CMES1059</strain>
    </source>
</reference>
<gene>
    <name evidence="1" type="ORF">CTRU02_201009</name>
</gene>
<keyword evidence="2" id="KW-1185">Reference proteome</keyword>
<dbReference type="EMBL" id="VUJX02000001">
    <property type="protein sequence ID" value="KAL0943123.1"/>
    <property type="molecule type" value="Genomic_DNA"/>
</dbReference>
<accession>A0ACC3ZG76</accession>